<evidence type="ECO:0000256" key="1">
    <source>
        <dbReference type="SAM" id="MobiDB-lite"/>
    </source>
</evidence>
<name>W9RC59_9ROSA</name>
<dbReference type="Proteomes" id="UP000030645">
    <property type="component" value="Unassembled WGS sequence"/>
</dbReference>
<keyword evidence="3" id="KW-1185">Reference proteome</keyword>
<dbReference type="AlphaFoldDB" id="W9RC59"/>
<accession>W9RC59</accession>
<feature type="region of interest" description="Disordered" evidence="1">
    <location>
        <begin position="57"/>
        <end position="84"/>
    </location>
</feature>
<dbReference type="EMBL" id="KE343995">
    <property type="protein sequence ID" value="EXB50361.1"/>
    <property type="molecule type" value="Genomic_DNA"/>
</dbReference>
<organism evidence="2 3">
    <name type="scientific">Morus notabilis</name>
    <dbReference type="NCBI Taxonomy" id="981085"/>
    <lineage>
        <taxon>Eukaryota</taxon>
        <taxon>Viridiplantae</taxon>
        <taxon>Streptophyta</taxon>
        <taxon>Embryophyta</taxon>
        <taxon>Tracheophyta</taxon>
        <taxon>Spermatophyta</taxon>
        <taxon>Magnoliopsida</taxon>
        <taxon>eudicotyledons</taxon>
        <taxon>Gunneridae</taxon>
        <taxon>Pentapetalae</taxon>
        <taxon>rosids</taxon>
        <taxon>fabids</taxon>
        <taxon>Rosales</taxon>
        <taxon>Moraceae</taxon>
        <taxon>Moreae</taxon>
        <taxon>Morus</taxon>
    </lineage>
</organism>
<sequence length="84" mass="9358">MLPSRPSAHSIHYRIRPLAIRAGETSAHKRQTTLSHSLPSFHHSLVSRRLPPLGLSPQAFSLTTPRRPSDFSLGRPSRVSSRVL</sequence>
<evidence type="ECO:0000313" key="3">
    <source>
        <dbReference type="Proteomes" id="UP000030645"/>
    </source>
</evidence>
<gene>
    <name evidence="2" type="ORF">L484_007931</name>
</gene>
<reference evidence="3" key="1">
    <citation type="submission" date="2013-01" db="EMBL/GenBank/DDBJ databases">
        <title>Draft Genome Sequence of a Mulberry Tree, Morus notabilis C.K. Schneid.</title>
        <authorList>
            <person name="He N."/>
            <person name="Zhao S."/>
        </authorList>
    </citation>
    <scope>NUCLEOTIDE SEQUENCE</scope>
</reference>
<evidence type="ECO:0000313" key="2">
    <source>
        <dbReference type="EMBL" id="EXB50361.1"/>
    </source>
</evidence>
<protein>
    <submittedName>
        <fullName evidence="2">Uncharacterized protein</fullName>
    </submittedName>
</protein>
<proteinExistence type="predicted"/>